<sequence length="237" mass="26922">MFTPIPRTDAVVARARTRSRGLTTAILAGSASLALAASVCTTVTAPAALGSQGDSVAVPNPTPTIPTLKEEARRKCRPHNFFRFHHFKPINFFLPRTRFIDGPGGTITASVRRQYRVYFEVEIEREKQSEIKHDIDRNALHEGILRRLRNNVNPLLAEEHVVEAGHLYARDVTPGKYGNLWYRVFGYRVGWSTWKQLEDCSVNHIATGIANVPARVEGWRYWETDHPMYRGRKLSEK</sequence>
<keyword evidence="3" id="KW-1185">Reference proteome</keyword>
<evidence type="ECO:0000313" key="3">
    <source>
        <dbReference type="Proteomes" id="UP001595698"/>
    </source>
</evidence>
<gene>
    <name evidence="2" type="ORF">ACFOYY_10880</name>
</gene>
<evidence type="ECO:0000256" key="1">
    <source>
        <dbReference type="SAM" id="SignalP"/>
    </source>
</evidence>
<reference evidence="3" key="1">
    <citation type="journal article" date="2019" name="Int. J. Syst. Evol. Microbiol.">
        <title>The Global Catalogue of Microorganisms (GCM) 10K type strain sequencing project: providing services to taxonomists for standard genome sequencing and annotation.</title>
        <authorList>
            <consortium name="The Broad Institute Genomics Platform"/>
            <consortium name="The Broad Institute Genome Sequencing Center for Infectious Disease"/>
            <person name="Wu L."/>
            <person name="Ma J."/>
        </authorList>
    </citation>
    <scope>NUCLEOTIDE SEQUENCE [LARGE SCALE GENOMIC DNA]</scope>
    <source>
        <strain evidence="3">TBRC 7912</strain>
    </source>
</reference>
<comment type="caution">
    <text evidence="2">The sequence shown here is derived from an EMBL/GenBank/DDBJ whole genome shotgun (WGS) entry which is preliminary data.</text>
</comment>
<name>A0ABV8EZC4_9ACTN</name>
<feature type="signal peptide" evidence="1">
    <location>
        <begin position="1"/>
        <end position="36"/>
    </location>
</feature>
<evidence type="ECO:0000313" key="2">
    <source>
        <dbReference type="EMBL" id="MFC3980628.1"/>
    </source>
</evidence>
<dbReference type="Proteomes" id="UP001595698">
    <property type="component" value="Unassembled WGS sequence"/>
</dbReference>
<keyword evidence="1" id="KW-0732">Signal</keyword>
<protein>
    <submittedName>
        <fullName evidence="2">Uncharacterized protein</fullName>
    </submittedName>
</protein>
<dbReference type="EMBL" id="JBHSBC010000009">
    <property type="protein sequence ID" value="MFC3980628.1"/>
    <property type="molecule type" value="Genomic_DNA"/>
</dbReference>
<accession>A0ABV8EZC4</accession>
<proteinExistence type="predicted"/>
<organism evidence="2 3">
    <name type="scientific">Streptosporangium jomthongense</name>
    <dbReference type="NCBI Taxonomy" id="1193683"/>
    <lineage>
        <taxon>Bacteria</taxon>
        <taxon>Bacillati</taxon>
        <taxon>Actinomycetota</taxon>
        <taxon>Actinomycetes</taxon>
        <taxon>Streptosporangiales</taxon>
        <taxon>Streptosporangiaceae</taxon>
        <taxon>Streptosporangium</taxon>
    </lineage>
</organism>
<dbReference type="RefSeq" id="WP_352014069.1">
    <property type="nucleotide sequence ID" value="NZ_JBHSBC010000009.1"/>
</dbReference>
<feature type="chain" id="PRO_5045141272" evidence="1">
    <location>
        <begin position="37"/>
        <end position="237"/>
    </location>
</feature>